<dbReference type="SMART" id="SM00198">
    <property type="entry name" value="SCP"/>
    <property type="match status" value="1"/>
</dbReference>
<dbReference type="InterPro" id="IPR035940">
    <property type="entry name" value="CAP_sf"/>
</dbReference>
<dbReference type="Gene3D" id="3.40.33.10">
    <property type="entry name" value="CAP"/>
    <property type="match status" value="1"/>
</dbReference>
<dbReference type="Pfam" id="PF00188">
    <property type="entry name" value="CAP"/>
    <property type="match status" value="1"/>
</dbReference>
<feature type="non-terminal residue" evidence="2">
    <location>
        <position position="179"/>
    </location>
</feature>
<evidence type="ECO:0000313" key="2">
    <source>
        <dbReference type="EMBL" id="OON17896.1"/>
    </source>
</evidence>
<dbReference type="InterPro" id="IPR014044">
    <property type="entry name" value="CAP_dom"/>
</dbReference>
<keyword evidence="3" id="KW-1185">Reference proteome</keyword>
<gene>
    <name evidence="2" type="ORF">X801_06258</name>
</gene>
<proteinExistence type="predicted"/>
<feature type="non-terminal residue" evidence="2">
    <location>
        <position position="1"/>
    </location>
</feature>
<protein>
    <submittedName>
        <fullName evidence="2">SCP-like protein</fullName>
    </submittedName>
</protein>
<name>A0A1S8WTT5_OPIVI</name>
<accession>A0A1S8WTT5</accession>
<reference evidence="2 3" key="1">
    <citation type="submission" date="2015-03" db="EMBL/GenBank/DDBJ databases">
        <title>Draft genome of the nematode, Opisthorchis viverrini.</title>
        <authorList>
            <person name="Mitreva M."/>
        </authorList>
    </citation>
    <scope>NUCLEOTIDE SEQUENCE [LARGE SCALE GENOMIC DNA]</scope>
    <source>
        <strain evidence="2">Khon Kaen</strain>
    </source>
</reference>
<dbReference type="AlphaFoldDB" id="A0A1S8WTT5"/>
<dbReference type="CDD" id="cd05380">
    <property type="entry name" value="CAP_euk"/>
    <property type="match status" value="1"/>
</dbReference>
<dbReference type="SUPFAM" id="SSF55797">
    <property type="entry name" value="PR-1-like"/>
    <property type="match status" value="1"/>
</dbReference>
<feature type="domain" description="SCP" evidence="1">
    <location>
        <begin position="3"/>
        <end position="133"/>
    </location>
</feature>
<dbReference type="Proteomes" id="UP000243686">
    <property type="component" value="Unassembled WGS sequence"/>
</dbReference>
<dbReference type="PANTHER" id="PTHR10334">
    <property type="entry name" value="CYSTEINE-RICH SECRETORY PROTEIN-RELATED"/>
    <property type="match status" value="1"/>
</dbReference>
<evidence type="ECO:0000259" key="1">
    <source>
        <dbReference type="SMART" id="SM00198"/>
    </source>
</evidence>
<evidence type="ECO:0000313" key="3">
    <source>
        <dbReference type="Proteomes" id="UP000243686"/>
    </source>
</evidence>
<dbReference type="EMBL" id="KV894746">
    <property type="protein sequence ID" value="OON17896.1"/>
    <property type="molecule type" value="Genomic_DNA"/>
</dbReference>
<organism evidence="2 3">
    <name type="scientific">Opisthorchis viverrini</name>
    <name type="common">Southeast Asian liver fluke</name>
    <dbReference type="NCBI Taxonomy" id="6198"/>
    <lineage>
        <taxon>Eukaryota</taxon>
        <taxon>Metazoa</taxon>
        <taxon>Spiralia</taxon>
        <taxon>Lophotrochozoa</taxon>
        <taxon>Platyhelminthes</taxon>
        <taxon>Trematoda</taxon>
        <taxon>Digenea</taxon>
        <taxon>Opisthorchiida</taxon>
        <taxon>Opisthorchiata</taxon>
        <taxon>Opisthorchiidae</taxon>
        <taxon>Opisthorchis</taxon>
    </lineage>
</organism>
<dbReference type="InterPro" id="IPR001283">
    <property type="entry name" value="CRISP-related"/>
</dbReference>
<sequence length="179" mass="20907">EVPKDSEFLDEHNFYRQRLREGTDPEGYHVPGLADLIWDRELAAECRRWAETCVYQYAQNINAEENLASTTNVIGDPVQLWYAYRNKTGHYRKMVSPTAVYLGCHMTRCAVLQLVQAGVNQTNAYYTVCRYSTVSFSYRYKRHQNHRANSKPNEMEIEMQNFLQKLCYGINTAFRALNS</sequence>